<organism evidence="1 2">
    <name type="scientific">Deinococcus gobiensis (strain DSM 21396 / JCM 16679 / CGMCC 1.7299 / I-0)</name>
    <dbReference type="NCBI Taxonomy" id="745776"/>
    <lineage>
        <taxon>Bacteria</taxon>
        <taxon>Thermotogati</taxon>
        <taxon>Deinococcota</taxon>
        <taxon>Deinococci</taxon>
        <taxon>Deinococcales</taxon>
        <taxon>Deinococcaceae</taxon>
        <taxon>Deinococcus</taxon>
    </lineage>
</organism>
<accession>H8GXE4</accession>
<reference evidence="1 2" key="1">
    <citation type="journal article" date="2012" name="PLoS ONE">
        <title>Genome sequence and transcriptome analysis of the radioresistant bacterium Deinococcus gobiensis: insights into the extreme environmental adaptations.</title>
        <authorList>
            <person name="Yuan M."/>
            <person name="Chen M."/>
            <person name="Zhang W."/>
            <person name="Lu W."/>
            <person name="Wang J."/>
            <person name="Yang M."/>
            <person name="Zhao P."/>
            <person name="Tang R."/>
            <person name="Li X."/>
            <person name="Hao Y."/>
            <person name="Zhou Z."/>
            <person name="Zhan Y."/>
            <person name="Yu H."/>
            <person name="Teng C."/>
            <person name="Yan Y."/>
            <person name="Ping S."/>
            <person name="Wang Y."/>
            <person name="Lin M."/>
        </authorList>
    </citation>
    <scope>NUCLEOTIDE SEQUENCE [LARGE SCALE GENOMIC DNA]</scope>
    <source>
        <strain evidence="1 2">I-0</strain>
    </source>
</reference>
<dbReference type="HOGENOM" id="CLU_887734_0_0_0"/>
<protein>
    <submittedName>
        <fullName evidence="1">Uncharacterized protein</fullName>
    </submittedName>
</protein>
<evidence type="ECO:0000313" key="1">
    <source>
        <dbReference type="EMBL" id="AFD25873.1"/>
    </source>
</evidence>
<gene>
    <name evidence="1" type="ordered locus">DGo_CA1946</name>
</gene>
<proteinExistence type="predicted"/>
<dbReference type="PATRIC" id="fig|745776.4.peg.2000"/>
<name>H8GXE4_DEIGI</name>
<sequence length="313" mass="32833">MGGVDPANLKATPYSFSLLVTGGEDATATDISSSVDPASIQGVLPDWTSGALSLVGQSEEGPTTYGTVSASGLVSASFPAPSTPTPLLNGCTFSGERTAENPSLFLVYPGFRIQNGAGDVYGSLSESTGDLRQRVGRLYSDTDVRLKGTQACFGASTEYDVDLRRGWNVVTFGLLRVTDDDIAVFSTRSLPQGMRTSLRYSPVPERVSLNFPDAFFYELRAGQSVQVDAVFQQNGQISGDVTLETDVPGIGVTPASLSLPALKAAGLGAQAVQTRLTLAAAADVKPATYRVTLTVRKNGEQVGAAFLYVTVNP</sequence>
<keyword evidence="2" id="KW-1185">Reference proteome</keyword>
<evidence type="ECO:0000313" key="2">
    <source>
        <dbReference type="Proteomes" id="UP000007575"/>
    </source>
</evidence>
<dbReference type="AlphaFoldDB" id="H8GXE4"/>
<dbReference type="EMBL" id="CP002191">
    <property type="protein sequence ID" value="AFD25873.1"/>
    <property type="molecule type" value="Genomic_DNA"/>
</dbReference>
<dbReference type="Proteomes" id="UP000007575">
    <property type="component" value="Chromosome"/>
</dbReference>
<dbReference type="KEGG" id="dgo:DGo_CA1946"/>